<evidence type="ECO:0000313" key="2">
    <source>
        <dbReference type="EMBL" id="JAI04782.1"/>
    </source>
</evidence>
<accession>A0A0E9XQV2</accession>
<keyword evidence="1" id="KW-0732">Signal</keyword>
<sequence length="43" mass="4640">MTLSATSLTLFYVFLLGNDNDCKTNLSALDVSVSVAVQTVFIK</sequence>
<reference evidence="2" key="1">
    <citation type="submission" date="2014-11" db="EMBL/GenBank/DDBJ databases">
        <authorList>
            <person name="Amaro Gonzalez C."/>
        </authorList>
    </citation>
    <scope>NUCLEOTIDE SEQUENCE</scope>
</reference>
<reference evidence="2" key="2">
    <citation type="journal article" date="2015" name="Fish Shellfish Immunol.">
        <title>Early steps in the European eel (Anguilla anguilla)-Vibrio vulnificus interaction in the gills: Role of the RtxA13 toxin.</title>
        <authorList>
            <person name="Callol A."/>
            <person name="Pajuelo D."/>
            <person name="Ebbesson L."/>
            <person name="Teles M."/>
            <person name="MacKenzie S."/>
            <person name="Amaro C."/>
        </authorList>
    </citation>
    <scope>NUCLEOTIDE SEQUENCE</scope>
</reference>
<name>A0A0E9XQV2_ANGAN</name>
<dbReference type="AlphaFoldDB" id="A0A0E9XQV2"/>
<organism evidence="2">
    <name type="scientific">Anguilla anguilla</name>
    <name type="common">European freshwater eel</name>
    <name type="synonym">Muraena anguilla</name>
    <dbReference type="NCBI Taxonomy" id="7936"/>
    <lineage>
        <taxon>Eukaryota</taxon>
        <taxon>Metazoa</taxon>
        <taxon>Chordata</taxon>
        <taxon>Craniata</taxon>
        <taxon>Vertebrata</taxon>
        <taxon>Euteleostomi</taxon>
        <taxon>Actinopterygii</taxon>
        <taxon>Neopterygii</taxon>
        <taxon>Teleostei</taxon>
        <taxon>Anguilliformes</taxon>
        <taxon>Anguillidae</taxon>
        <taxon>Anguilla</taxon>
    </lineage>
</organism>
<feature type="signal peptide" evidence="1">
    <location>
        <begin position="1"/>
        <end position="17"/>
    </location>
</feature>
<feature type="chain" id="PRO_5002435157" evidence="1">
    <location>
        <begin position="18"/>
        <end position="43"/>
    </location>
</feature>
<dbReference type="EMBL" id="GBXM01003796">
    <property type="protein sequence ID" value="JAI04782.1"/>
    <property type="molecule type" value="Transcribed_RNA"/>
</dbReference>
<protein>
    <submittedName>
        <fullName evidence="2">Uncharacterized protein</fullName>
    </submittedName>
</protein>
<proteinExistence type="predicted"/>
<evidence type="ECO:0000256" key="1">
    <source>
        <dbReference type="SAM" id="SignalP"/>
    </source>
</evidence>